<keyword evidence="3" id="KW-0614">Plasmid</keyword>
<gene>
    <name evidence="3" type="ORF">CUJ84_pRLN2000204</name>
</gene>
<dbReference type="Gene3D" id="3.40.50.10070">
    <property type="entry name" value="TolB, N-terminal domain"/>
    <property type="match status" value="1"/>
</dbReference>
<dbReference type="SUPFAM" id="SSF48452">
    <property type="entry name" value="TPR-like"/>
    <property type="match status" value="1"/>
</dbReference>
<proteinExistence type="predicted"/>
<geneLocation type="plasmid" evidence="4">
    <name>prln2</name>
</geneLocation>
<keyword evidence="1" id="KW-0802">TPR repeat</keyword>
<dbReference type="InterPro" id="IPR029787">
    <property type="entry name" value="Nucleotide_cyclase"/>
</dbReference>
<dbReference type="Gene3D" id="3.30.70.1230">
    <property type="entry name" value="Nucleotide cyclase"/>
    <property type="match status" value="1"/>
</dbReference>
<dbReference type="EMBL" id="CP025014">
    <property type="protein sequence ID" value="AUW46748.1"/>
    <property type="molecule type" value="Genomic_DNA"/>
</dbReference>
<dbReference type="Proteomes" id="UP000238523">
    <property type="component" value="Plasmid pRLN2"/>
</dbReference>
<dbReference type="PROSITE" id="PS50125">
    <property type="entry name" value="GUANYLATE_CYCLASE_2"/>
    <property type="match status" value="1"/>
</dbReference>
<feature type="domain" description="Guanylate cyclase" evidence="2">
    <location>
        <begin position="12"/>
        <end position="127"/>
    </location>
</feature>
<dbReference type="InterPro" id="IPR050697">
    <property type="entry name" value="Adenylyl/Guanylyl_Cyclase_3/4"/>
</dbReference>
<feature type="repeat" description="TPR" evidence="1">
    <location>
        <begin position="440"/>
        <end position="473"/>
    </location>
</feature>
<organism evidence="3 4">
    <name type="scientific">Rhizobium leguminosarum</name>
    <dbReference type="NCBI Taxonomy" id="384"/>
    <lineage>
        <taxon>Bacteria</taxon>
        <taxon>Pseudomonadati</taxon>
        <taxon>Pseudomonadota</taxon>
        <taxon>Alphaproteobacteria</taxon>
        <taxon>Hyphomicrobiales</taxon>
        <taxon>Rhizobiaceae</taxon>
        <taxon>Rhizobium/Agrobacterium group</taxon>
        <taxon>Rhizobium</taxon>
    </lineage>
</organism>
<dbReference type="SUPFAM" id="SSF55073">
    <property type="entry name" value="Nucleotide cyclase"/>
    <property type="match status" value="1"/>
</dbReference>
<dbReference type="InterPro" id="IPR011990">
    <property type="entry name" value="TPR-like_helical_dom_sf"/>
</dbReference>
<evidence type="ECO:0000313" key="4">
    <source>
        <dbReference type="Proteomes" id="UP000238523"/>
    </source>
</evidence>
<evidence type="ECO:0000256" key="1">
    <source>
        <dbReference type="PROSITE-ProRule" id="PRU00339"/>
    </source>
</evidence>
<dbReference type="Pfam" id="PF00211">
    <property type="entry name" value="Guanylate_cyc"/>
    <property type="match status" value="1"/>
</dbReference>
<name>A0A2K9ZEV1_RHILE</name>
<dbReference type="PROSITE" id="PS50005">
    <property type="entry name" value="TPR"/>
    <property type="match status" value="1"/>
</dbReference>
<dbReference type="CDD" id="cd07302">
    <property type="entry name" value="CHD"/>
    <property type="match status" value="1"/>
</dbReference>
<dbReference type="Gene3D" id="1.25.40.10">
    <property type="entry name" value="Tetratricopeptide repeat domain"/>
    <property type="match status" value="1"/>
</dbReference>
<evidence type="ECO:0000313" key="3">
    <source>
        <dbReference type="EMBL" id="AUW46748.1"/>
    </source>
</evidence>
<accession>A0A2K9ZEV1</accession>
<reference evidence="3 4" key="1">
    <citation type="submission" date="2017-11" db="EMBL/GenBank/DDBJ databases">
        <title>Complete genome of Rhizobium leguminosarum Norway, an ineffective micro-symbiont.</title>
        <authorList>
            <person name="Hoffrichter A."/>
            <person name="Liang J."/>
            <person name="Brachmann A."/>
            <person name="Marin M."/>
        </authorList>
    </citation>
    <scope>NUCLEOTIDE SEQUENCE [LARGE SCALE GENOMIC DNA]</scope>
    <source>
        <strain evidence="3 4">Norway</strain>
        <plasmid evidence="4">Plasmid prln2</plasmid>
    </source>
</reference>
<dbReference type="GO" id="GO:0035556">
    <property type="term" value="P:intracellular signal transduction"/>
    <property type="evidence" value="ECO:0007669"/>
    <property type="project" value="InterPro"/>
</dbReference>
<dbReference type="PANTHER" id="PTHR43081">
    <property type="entry name" value="ADENYLATE CYCLASE, TERMINAL-DIFFERENTIATION SPECIFIC-RELATED"/>
    <property type="match status" value="1"/>
</dbReference>
<sequence length="571" mass="62802">MSSSPTTRRLMAILTTDVVGYSRMMEADEEGTLASVSRLQEEILKPRILKSGGRTIKVMGDGLLSIFDSPAVAISTALQVQHLLASEAVAASGTDPLRIRIGINYAEVLITEDDVFGDGVNVAARLEQHALPDGICISETTHDILPEELQRLFVDGGLLHLKNISRPVRAWHWPRTPTIVQSIRTVVAVLPFQSADEAANEFLVDGFTEDIISGLARFRSLSVIAVSSAFAFRDRSEGLKEVGRKLAANYLVTGNMRRSGDEVRITVRMIQADTERLVWSEKYRRQAADIFSIQDEIVKMIVANLVGQIESCDYRESLRRPPASLAAYEYYLRGLVHLRGYEPDDNVKAVEMFEAAVAGDGGFALAHAHLALARIAVGGYSNAPEAVLRDGIALARHAVKLDEGEAGAHRVLGLAHLYLKDFDNSEREFRLAYKLNSSDAHALVQLGGLLARRNRIDEALPLVEEGMRLNPYPPHWYHAVLGNLLYFKGDYQQALAALKQLPNPGKYTSTRMIACLSMAGRSQEAAALAKSVRENHPDLTIGEFLARGIVVETVEQTEKFRRGLLGTGLPE</sequence>
<protein>
    <submittedName>
        <fullName evidence="3">Adenylate/guanylate cyclase domain-containing protein</fullName>
    </submittedName>
</protein>
<dbReference type="AlphaFoldDB" id="A0A2K9ZEV1"/>
<dbReference type="InterPro" id="IPR001054">
    <property type="entry name" value="A/G_cyclase"/>
</dbReference>
<dbReference type="InterPro" id="IPR019734">
    <property type="entry name" value="TPR_rpt"/>
</dbReference>
<dbReference type="PANTHER" id="PTHR43081:SF19">
    <property type="entry name" value="PH-SENSITIVE ADENYLATE CYCLASE RV1264"/>
    <property type="match status" value="1"/>
</dbReference>
<dbReference type="GO" id="GO:0006171">
    <property type="term" value="P:cAMP biosynthetic process"/>
    <property type="evidence" value="ECO:0007669"/>
    <property type="project" value="TreeGrafter"/>
</dbReference>
<dbReference type="SMART" id="SM00028">
    <property type="entry name" value="TPR"/>
    <property type="match status" value="3"/>
</dbReference>
<dbReference type="GO" id="GO:0004016">
    <property type="term" value="F:adenylate cyclase activity"/>
    <property type="evidence" value="ECO:0007669"/>
    <property type="project" value="UniProtKB-ARBA"/>
</dbReference>
<evidence type="ECO:0000259" key="2">
    <source>
        <dbReference type="PROSITE" id="PS50125"/>
    </source>
</evidence>